<dbReference type="SUPFAM" id="SSF53335">
    <property type="entry name" value="S-adenosyl-L-methionine-dependent methyltransferases"/>
    <property type="match status" value="1"/>
</dbReference>
<dbReference type="PANTHER" id="PTHR36112:SF1">
    <property type="entry name" value="RIBOSOMAL RNA SMALL SUBUNIT METHYLTRANSFERASE J"/>
    <property type="match status" value="1"/>
</dbReference>
<organism evidence="1 2">
    <name type="scientific">Aneurinibacillus soli</name>
    <dbReference type="NCBI Taxonomy" id="1500254"/>
    <lineage>
        <taxon>Bacteria</taxon>
        <taxon>Bacillati</taxon>
        <taxon>Bacillota</taxon>
        <taxon>Bacilli</taxon>
        <taxon>Bacillales</taxon>
        <taxon>Paenibacillaceae</taxon>
        <taxon>Aneurinibacillus group</taxon>
        <taxon>Aneurinibacillus</taxon>
    </lineage>
</organism>
<dbReference type="OrthoDB" id="1653798at2"/>
<dbReference type="PANTHER" id="PTHR36112">
    <property type="entry name" value="RIBOSOMAL RNA SMALL SUBUNIT METHYLTRANSFERASE J"/>
    <property type="match status" value="1"/>
</dbReference>
<proteinExistence type="predicted"/>
<keyword evidence="1" id="KW-0489">Methyltransferase</keyword>
<accession>A0A0U5AY95</accession>
<dbReference type="GO" id="GO:0008990">
    <property type="term" value="F:rRNA (guanine-N2-)-methyltransferase activity"/>
    <property type="evidence" value="ECO:0007669"/>
    <property type="project" value="InterPro"/>
</dbReference>
<reference evidence="1 2" key="1">
    <citation type="submission" date="2015-12" db="EMBL/GenBank/DDBJ databases">
        <title>Genome sequence of Aneurinibacillus soli.</title>
        <authorList>
            <person name="Lee J.S."/>
            <person name="Lee K.C."/>
            <person name="Kim K.K."/>
            <person name="Lee B.W."/>
        </authorList>
    </citation>
    <scope>NUCLEOTIDE SEQUENCE [LARGE SCALE GENOMIC DNA]</scope>
    <source>
        <strain evidence="1 2">CB4</strain>
    </source>
</reference>
<keyword evidence="2" id="KW-1185">Reference proteome</keyword>
<dbReference type="EMBL" id="AP017312">
    <property type="protein sequence ID" value="BAU28705.1"/>
    <property type="molecule type" value="Genomic_DNA"/>
</dbReference>
<dbReference type="Proteomes" id="UP000217696">
    <property type="component" value="Chromosome"/>
</dbReference>
<dbReference type="InterPro" id="IPR029063">
    <property type="entry name" value="SAM-dependent_MTases_sf"/>
</dbReference>
<evidence type="ECO:0000313" key="1">
    <source>
        <dbReference type="EMBL" id="BAU28705.1"/>
    </source>
</evidence>
<name>A0A0U5AY95_9BACL</name>
<protein>
    <submittedName>
        <fullName evidence="1">Putative methyltransferase</fullName>
    </submittedName>
</protein>
<sequence length="261" mass="28686">MIVTTPHEAGAAVIAQAQELAREWGVPFVERRKQPLSRLYAHSPDVLVITEAGFKAHREGEARPLFFHPGMAMLRIKRLLSGDTDAMVQAFALMPGDAVLDCTLGLAGDAIVASYAAGASGRVVGLESSSILARVMADGLTRYESGIQELDEAMRRIEVRNEQHLTFLAQCENNSFDIVYFDPMFFVPIEASESISPLRPFADHAPLIEEAVAEAVRVARRRVVMKNHSRSPDFARLGFMRIPKAVERTFTYGIIDTGGDA</sequence>
<dbReference type="KEGG" id="asoc:CB4_02880"/>
<dbReference type="Gene3D" id="3.40.50.150">
    <property type="entry name" value="Vaccinia Virus protein VP39"/>
    <property type="match status" value="1"/>
</dbReference>
<dbReference type="InterPro" id="IPR007536">
    <property type="entry name" value="16SrRNA_methylTrfase_J"/>
</dbReference>
<keyword evidence="1" id="KW-0808">Transferase</keyword>
<dbReference type="RefSeq" id="WP_096466432.1">
    <property type="nucleotide sequence ID" value="NZ_AP017312.1"/>
</dbReference>
<gene>
    <name evidence="1" type="ORF">CB4_02880</name>
</gene>
<dbReference type="AlphaFoldDB" id="A0A0U5AY95"/>
<evidence type="ECO:0000313" key="2">
    <source>
        <dbReference type="Proteomes" id="UP000217696"/>
    </source>
</evidence>
<dbReference type="Pfam" id="PF04445">
    <property type="entry name" value="SAM_MT"/>
    <property type="match status" value="1"/>
</dbReference>